<dbReference type="PANTHER" id="PTHR42887:SF2">
    <property type="entry name" value="OS12G0638800 PROTEIN"/>
    <property type="match status" value="1"/>
</dbReference>
<dbReference type="RefSeq" id="WP_158424177.1">
    <property type="nucleotide sequence ID" value="NZ_JAOQJQ010000001.1"/>
</dbReference>
<dbReference type="Gene3D" id="2.40.30.10">
    <property type="entry name" value="Translation factors"/>
    <property type="match status" value="1"/>
</dbReference>
<reference evidence="7 8" key="1">
    <citation type="journal article" date="2021" name="ISME Commun">
        <title>Automated analysis of genomic sequences facilitates high-throughput and comprehensive description of bacteria.</title>
        <authorList>
            <person name="Hitch T.C.A."/>
        </authorList>
    </citation>
    <scope>NUCLEOTIDE SEQUENCE [LARGE SCALE GENOMIC DNA]</scope>
    <source>
        <strain evidence="7 8">Sanger_109</strain>
    </source>
</reference>
<evidence type="ECO:0000313" key="7">
    <source>
        <dbReference type="EMBL" id="MCU6761341.1"/>
    </source>
</evidence>
<dbReference type="InterPro" id="IPR004792">
    <property type="entry name" value="BaiN-like"/>
</dbReference>
<dbReference type="SUPFAM" id="SSF51905">
    <property type="entry name" value="FAD/NAD(P)-binding domain"/>
    <property type="match status" value="1"/>
</dbReference>
<keyword evidence="3" id="KW-0274">FAD</keyword>
<sequence>MSDVIIIGGGAAGMMAAYGAALCGHNVLLLERNEKLGKKLYITGKGRCNLTNASDLDTLFASFVRNSKFLYSSIYAFDNQAVMQLMEDYGLKLKTERGNRVFPLSDHSSDVIKTFHKILKNYQVEICYNTKVTKLLISNQQVTGVEALCNGKKKVWNAHSVILAAGGCSYPVTGSDGQAYELAAQAGHTVLEPKPSLVPLEVKEAYIKEMQGLSLKNVSVVLKKGKRELFQGFGEMLFTHFGVSGPLILSASAVANDAIYHGETQLLIDLKPALTKEQLDKRICRDFQENPNRAFKNVIGKLLPAKMISVIIELSGIDPDKQVNSITKEERLDLVELLKAFPCTITGTRGFQEAVITRGGVSVKEVNPSTMESKIVKNLHFAGEILDVDALTGGFNLQIAWSTGYLAGISISDVQRLGIEYCQQS</sequence>
<dbReference type="InterPro" id="IPR055178">
    <property type="entry name" value="RsdA/BaiN/AoA(So)-like_dom"/>
</dbReference>
<feature type="transmembrane region" description="Helical" evidence="4">
    <location>
        <begin position="6"/>
        <end position="30"/>
    </location>
</feature>
<comment type="caution">
    <text evidence="7">The sequence shown here is derived from an EMBL/GenBank/DDBJ whole genome shotgun (WGS) entry which is preliminary data.</text>
</comment>
<dbReference type="Gene3D" id="3.50.50.60">
    <property type="entry name" value="FAD/NAD(P)-binding domain"/>
    <property type="match status" value="1"/>
</dbReference>
<feature type="domain" description="RsdA/BaiN/AoA(So)-like Rossmann fold-like" evidence="5">
    <location>
        <begin position="3"/>
        <end position="408"/>
    </location>
</feature>
<name>A0ABT2TI23_9FIRM</name>
<keyword evidence="4" id="KW-0472">Membrane</keyword>
<dbReference type="SUPFAM" id="SSF160996">
    <property type="entry name" value="HI0933 insert domain-like"/>
    <property type="match status" value="1"/>
</dbReference>
<proteinExistence type="predicted"/>
<evidence type="ECO:0000256" key="3">
    <source>
        <dbReference type="ARBA" id="ARBA00022827"/>
    </source>
</evidence>
<keyword evidence="4" id="KW-0812">Transmembrane</keyword>
<dbReference type="NCBIfam" id="TIGR00275">
    <property type="entry name" value="aminoacetone oxidase family FAD-binding enzyme"/>
    <property type="match status" value="1"/>
</dbReference>
<dbReference type="InterPro" id="IPR023166">
    <property type="entry name" value="BaiN-like_dom_sf"/>
</dbReference>
<evidence type="ECO:0000256" key="4">
    <source>
        <dbReference type="SAM" id="Phobius"/>
    </source>
</evidence>
<keyword evidence="2" id="KW-0285">Flavoprotein</keyword>
<keyword evidence="4" id="KW-1133">Transmembrane helix</keyword>
<keyword evidence="8" id="KW-1185">Reference proteome</keyword>
<dbReference type="EMBL" id="JAOQJQ010000001">
    <property type="protein sequence ID" value="MCU6761341.1"/>
    <property type="molecule type" value="Genomic_DNA"/>
</dbReference>
<evidence type="ECO:0000313" key="8">
    <source>
        <dbReference type="Proteomes" id="UP001652442"/>
    </source>
</evidence>
<dbReference type="PANTHER" id="PTHR42887">
    <property type="entry name" value="OS12G0638800 PROTEIN"/>
    <property type="match status" value="1"/>
</dbReference>
<protein>
    <submittedName>
        <fullName evidence="7">NAD(P)/FAD-dependent oxidoreductase</fullName>
    </submittedName>
</protein>
<evidence type="ECO:0000259" key="5">
    <source>
        <dbReference type="Pfam" id="PF03486"/>
    </source>
</evidence>
<dbReference type="Gene3D" id="1.10.8.260">
    <property type="entry name" value="HI0933 insert domain-like"/>
    <property type="match status" value="1"/>
</dbReference>
<accession>A0ABT2TI23</accession>
<dbReference type="InterPro" id="IPR057661">
    <property type="entry name" value="RsdA/BaiN/AoA(So)_Rossmann"/>
</dbReference>
<organism evidence="7 8">
    <name type="scientific">Brotonthovivens ammoniilytica</name>
    <dbReference type="NCBI Taxonomy" id="2981725"/>
    <lineage>
        <taxon>Bacteria</taxon>
        <taxon>Bacillati</taxon>
        <taxon>Bacillota</taxon>
        <taxon>Clostridia</taxon>
        <taxon>Lachnospirales</taxon>
        <taxon>Lachnospiraceae</taxon>
        <taxon>Brotonthovivens</taxon>
    </lineage>
</organism>
<dbReference type="Pfam" id="PF22780">
    <property type="entry name" value="HI0933_like_1st"/>
    <property type="match status" value="1"/>
</dbReference>
<dbReference type="InterPro" id="IPR036188">
    <property type="entry name" value="FAD/NAD-bd_sf"/>
</dbReference>
<feature type="domain" description="RsdA/BaiN/AoA(So)-like insert" evidence="6">
    <location>
        <begin position="194"/>
        <end position="355"/>
    </location>
</feature>
<evidence type="ECO:0000256" key="2">
    <source>
        <dbReference type="ARBA" id="ARBA00022630"/>
    </source>
</evidence>
<dbReference type="Pfam" id="PF03486">
    <property type="entry name" value="HI0933_like"/>
    <property type="match status" value="1"/>
</dbReference>
<dbReference type="PRINTS" id="PR00411">
    <property type="entry name" value="PNDRDTASEI"/>
</dbReference>
<evidence type="ECO:0000259" key="6">
    <source>
        <dbReference type="Pfam" id="PF22780"/>
    </source>
</evidence>
<dbReference type="Proteomes" id="UP001652442">
    <property type="component" value="Unassembled WGS sequence"/>
</dbReference>
<evidence type="ECO:0000256" key="1">
    <source>
        <dbReference type="ARBA" id="ARBA00001974"/>
    </source>
</evidence>
<comment type="cofactor">
    <cofactor evidence="1">
        <name>FAD</name>
        <dbReference type="ChEBI" id="CHEBI:57692"/>
    </cofactor>
</comment>
<gene>
    <name evidence="7" type="ORF">OCV88_03175</name>
</gene>